<gene>
    <name evidence="12" type="ORF">X975_17118</name>
</gene>
<dbReference type="OMA" id="GHEWIMR"/>
<dbReference type="AlphaFoldDB" id="A0A087SZA1"/>
<dbReference type="InterPro" id="IPR017972">
    <property type="entry name" value="Cyt_P450_CS"/>
</dbReference>
<organism evidence="12 13">
    <name type="scientific">Stegodyphus mimosarum</name>
    <name type="common">African social velvet spider</name>
    <dbReference type="NCBI Taxonomy" id="407821"/>
    <lineage>
        <taxon>Eukaryota</taxon>
        <taxon>Metazoa</taxon>
        <taxon>Ecdysozoa</taxon>
        <taxon>Arthropoda</taxon>
        <taxon>Chelicerata</taxon>
        <taxon>Arachnida</taxon>
        <taxon>Araneae</taxon>
        <taxon>Araneomorphae</taxon>
        <taxon>Entelegynae</taxon>
        <taxon>Eresoidea</taxon>
        <taxon>Eresidae</taxon>
        <taxon>Stegodyphus</taxon>
    </lineage>
</organism>
<keyword evidence="5" id="KW-0256">Endoplasmic reticulum</keyword>
<evidence type="ECO:0000256" key="9">
    <source>
        <dbReference type="PIRSR" id="PIRSR602401-1"/>
    </source>
</evidence>
<keyword evidence="10" id="KW-0560">Oxidoreductase</keyword>
<keyword evidence="4 9" id="KW-0349">Heme</keyword>
<keyword evidence="11" id="KW-1133">Transmembrane helix</keyword>
<evidence type="ECO:0000256" key="7">
    <source>
        <dbReference type="ARBA" id="ARBA00023033"/>
    </source>
</evidence>
<dbReference type="GO" id="GO:0005506">
    <property type="term" value="F:iron ion binding"/>
    <property type="evidence" value="ECO:0007669"/>
    <property type="project" value="InterPro"/>
</dbReference>
<dbReference type="GO" id="GO:0020037">
    <property type="term" value="F:heme binding"/>
    <property type="evidence" value="ECO:0007669"/>
    <property type="project" value="InterPro"/>
</dbReference>
<dbReference type="Gene3D" id="1.10.630.10">
    <property type="entry name" value="Cytochrome P450"/>
    <property type="match status" value="1"/>
</dbReference>
<dbReference type="PANTHER" id="PTHR24291">
    <property type="entry name" value="CYTOCHROME P450 FAMILY 4"/>
    <property type="match status" value="1"/>
</dbReference>
<keyword evidence="9 10" id="KW-0479">Metal-binding</keyword>
<feature type="binding site" description="axial binding residue" evidence="9">
    <location>
        <position position="468"/>
    </location>
    <ligand>
        <name>heme</name>
        <dbReference type="ChEBI" id="CHEBI:30413"/>
    </ligand>
    <ligandPart>
        <name>Fe</name>
        <dbReference type="ChEBI" id="CHEBI:18248"/>
    </ligandPart>
</feature>
<evidence type="ECO:0000256" key="8">
    <source>
        <dbReference type="ARBA" id="ARBA00023136"/>
    </source>
</evidence>
<evidence type="ECO:0000256" key="2">
    <source>
        <dbReference type="ARBA" id="ARBA00004586"/>
    </source>
</evidence>
<feature type="non-terminal residue" evidence="12">
    <location>
        <position position="522"/>
    </location>
</feature>
<dbReference type="GO" id="GO:0016705">
    <property type="term" value="F:oxidoreductase activity, acting on paired donors, with incorporation or reduction of molecular oxygen"/>
    <property type="evidence" value="ECO:0007669"/>
    <property type="project" value="InterPro"/>
</dbReference>
<comment type="cofactor">
    <cofactor evidence="1 9">
        <name>heme</name>
        <dbReference type="ChEBI" id="CHEBI:30413"/>
    </cofactor>
</comment>
<dbReference type="InterPro" id="IPR050196">
    <property type="entry name" value="Cytochrome_P450_Monoox"/>
</dbReference>
<dbReference type="STRING" id="407821.A0A087SZA1"/>
<protein>
    <submittedName>
        <fullName evidence="12">Cytochrome P450 4c3</fullName>
    </submittedName>
</protein>
<comment type="subcellular location">
    <subcellularLocation>
        <location evidence="2">Endoplasmic reticulum membrane</location>
    </subcellularLocation>
</comment>
<name>A0A087SZA1_STEMI</name>
<dbReference type="InterPro" id="IPR001128">
    <property type="entry name" value="Cyt_P450"/>
</dbReference>
<feature type="transmembrane region" description="Helical" evidence="11">
    <location>
        <begin position="6"/>
        <end position="27"/>
    </location>
</feature>
<comment type="similarity">
    <text evidence="3 10">Belongs to the cytochrome P450 family.</text>
</comment>
<dbReference type="PRINTS" id="PR00385">
    <property type="entry name" value="P450"/>
</dbReference>
<sequence length="522" mass="60699">MWNHALGFNWTHLLLIITPILMIAFFLSKRRCLKAESLPGPRSRALILYCMMMKTVYCGKEKSMNPLCLLLQVASGLCQMFEREKLFRIFVATRPFVFFYKPETVEVVLSSNVTIEKSSEYQFLHPWLGTGLLTSKGDKWRFRRKLLTPSFHFRVLDDFIPIFDEQSMVLASKLQSVVNEPWVDIVPLITMCTLDIICQTAMGVRINAQGGGCSEYVKAIYEIGETFLHRALRPWLWSDLIFNCHPSGRKFKANLQNVHGFTRKVIKEKKEYMLQLSSAGGIQAEDVDRSPSQRKKRKAFLELLLELHLKNESFTEEDIREEVDTFMFEGHDTTAMAICWTLHMLGLHPEAQEKVFRELDDIFRDDPNRTATREDLTQMKYLECVIKETLRLYPSVPFIARELNDSIEVGKYKIPGGSVCFIFPWMLHRDPESFPEPEKFDPERFFPENSAGRHPYAYVPFSAGPRNCIGQKFAIMEEKTVLANILRRFRIVSLDPRDRVNVMPDLIIRNVDPLRIRFTPRC</sequence>
<dbReference type="Proteomes" id="UP000054359">
    <property type="component" value="Unassembled WGS sequence"/>
</dbReference>
<keyword evidence="13" id="KW-1185">Reference proteome</keyword>
<dbReference type="OrthoDB" id="6433301at2759"/>
<accession>A0A087SZA1</accession>
<evidence type="ECO:0000256" key="10">
    <source>
        <dbReference type="RuleBase" id="RU000461"/>
    </source>
</evidence>
<reference evidence="12 13" key="1">
    <citation type="submission" date="2013-11" db="EMBL/GenBank/DDBJ databases">
        <title>Genome sequencing of Stegodyphus mimosarum.</title>
        <authorList>
            <person name="Bechsgaard J."/>
        </authorList>
    </citation>
    <scope>NUCLEOTIDE SEQUENCE [LARGE SCALE GENOMIC DNA]</scope>
</reference>
<keyword evidence="7 10" id="KW-0503">Monooxygenase</keyword>
<evidence type="ECO:0000256" key="11">
    <source>
        <dbReference type="SAM" id="Phobius"/>
    </source>
</evidence>
<evidence type="ECO:0000256" key="4">
    <source>
        <dbReference type="ARBA" id="ARBA00022617"/>
    </source>
</evidence>
<keyword evidence="11" id="KW-0812">Transmembrane</keyword>
<dbReference type="GO" id="GO:0004497">
    <property type="term" value="F:monooxygenase activity"/>
    <property type="evidence" value="ECO:0007669"/>
    <property type="project" value="UniProtKB-KW"/>
</dbReference>
<keyword evidence="8 11" id="KW-0472">Membrane</keyword>
<dbReference type="EMBL" id="KK112648">
    <property type="protein sequence ID" value="KFM58190.1"/>
    <property type="molecule type" value="Genomic_DNA"/>
</dbReference>
<dbReference type="InterPro" id="IPR036396">
    <property type="entry name" value="Cyt_P450_sf"/>
</dbReference>
<dbReference type="PROSITE" id="PS00086">
    <property type="entry name" value="CYTOCHROME_P450"/>
    <property type="match status" value="1"/>
</dbReference>
<evidence type="ECO:0000256" key="3">
    <source>
        <dbReference type="ARBA" id="ARBA00010617"/>
    </source>
</evidence>
<dbReference type="GO" id="GO:0005789">
    <property type="term" value="C:endoplasmic reticulum membrane"/>
    <property type="evidence" value="ECO:0007669"/>
    <property type="project" value="UniProtKB-SubCell"/>
</dbReference>
<evidence type="ECO:0000313" key="13">
    <source>
        <dbReference type="Proteomes" id="UP000054359"/>
    </source>
</evidence>
<evidence type="ECO:0000256" key="5">
    <source>
        <dbReference type="ARBA" id="ARBA00022824"/>
    </source>
</evidence>
<dbReference type="SUPFAM" id="SSF48264">
    <property type="entry name" value="Cytochrome P450"/>
    <property type="match status" value="1"/>
</dbReference>
<evidence type="ECO:0000256" key="6">
    <source>
        <dbReference type="ARBA" id="ARBA00023004"/>
    </source>
</evidence>
<keyword evidence="6 9" id="KW-0408">Iron</keyword>
<proteinExistence type="inferred from homology"/>
<evidence type="ECO:0000256" key="1">
    <source>
        <dbReference type="ARBA" id="ARBA00001971"/>
    </source>
</evidence>
<dbReference type="InterPro" id="IPR002401">
    <property type="entry name" value="Cyt_P450_E_grp-I"/>
</dbReference>
<dbReference type="Pfam" id="PF00067">
    <property type="entry name" value="p450"/>
    <property type="match status" value="1"/>
</dbReference>
<dbReference type="PANTHER" id="PTHR24291:SF189">
    <property type="entry name" value="CYTOCHROME P450 4C3-RELATED"/>
    <property type="match status" value="1"/>
</dbReference>
<dbReference type="PRINTS" id="PR00463">
    <property type="entry name" value="EP450I"/>
</dbReference>
<evidence type="ECO:0000313" key="12">
    <source>
        <dbReference type="EMBL" id="KFM58190.1"/>
    </source>
</evidence>